<accession>A0ABU5EYK6</accession>
<feature type="chain" id="PRO_5045372381" evidence="1">
    <location>
        <begin position="21"/>
        <end position="281"/>
    </location>
</feature>
<evidence type="ECO:0000313" key="3">
    <source>
        <dbReference type="Proteomes" id="UP001272242"/>
    </source>
</evidence>
<feature type="signal peptide" evidence="1">
    <location>
        <begin position="1"/>
        <end position="20"/>
    </location>
</feature>
<proteinExistence type="predicted"/>
<gene>
    <name evidence="2" type="ORF">R5W23_001629</name>
</gene>
<dbReference type="EMBL" id="JAXBLV010000178">
    <property type="protein sequence ID" value="MDY3560395.1"/>
    <property type="molecule type" value="Genomic_DNA"/>
</dbReference>
<evidence type="ECO:0000256" key="1">
    <source>
        <dbReference type="SAM" id="SignalP"/>
    </source>
</evidence>
<evidence type="ECO:0000313" key="2">
    <source>
        <dbReference type="EMBL" id="MDY3560395.1"/>
    </source>
</evidence>
<keyword evidence="3" id="KW-1185">Reference proteome</keyword>
<sequence length="281" mass="30196">MRSFAVSAALVATLSLSAAADDAVEIKLPVLKAGDKFKVTKTEKTKSTEAFEAGGKTSGKDKDESRLIVYTEEVVRAGTDGEKPTKAVRVYEKYDVTATKDGVPPLNTPITITKKGNKFEFTADKPLGEFAAALGREFNKPNEPSTKDFLPGKPIKPGESWKIDPSKFVRSLAEEKLNVDAEKSVMTGKLLKTYTKDGKLFGVLELTAAFPLKDLGKEAVTLKSSVIKMAVNTDVCIDGTDGAESTRSVLGFDVVAEATGVKITIKSDGVLTSTKERLPRK</sequence>
<protein>
    <submittedName>
        <fullName evidence="2">Uncharacterized protein</fullName>
    </submittedName>
</protein>
<organism evidence="2 3">
    <name type="scientific">Gemmata algarum</name>
    <dbReference type="NCBI Taxonomy" id="2975278"/>
    <lineage>
        <taxon>Bacteria</taxon>
        <taxon>Pseudomonadati</taxon>
        <taxon>Planctomycetota</taxon>
        <taxon>Planctomycetia</taxon>
        <taxon>Gemmatales</taxon>
        <taxon>Gemmataceae</taxon>
        <taxon>Gemmata</taxon>
    </lineage>
</organism>
<reference evidence="3" key="1">
    <citation type="journal article" date="2023" name="Mar. Drugs">
        <title>Gemmata algarum, a Novel Planctomycete Isolated from an Algal Mat, Displays Antimicrobial Activity.</title>
        <authorList>
            <person name="Kumar G."/>
            <person name="Kallscheuer N."/>
            <person name="Kashif M."/>
            <person name="Ahamad S."/>
            <person name="Jagadeeshwari U."/>
            <person name="Pannikurungottu S."/>
            <person name="Haufschild T."/>
            <person name="Kabuu M."/>
            <person name="Sasikala C."/>
            <person name="Jogler C."/>
            <person name="Ramana C."/>
        </authorList>
    </citation>
    <scope>NUCLEOTIDE SEQUENCE [LARGE SCALE GENOMIC DNA]</scope>
    <source>
        <strain evidence="3">JC673</strain>
    </source>
</reference>
<dbReference type="Proteomes" id="UP001272242">
    <property type="component" value="Unassembled WGS sequence"/>
</dbReference>
<name>A0ABU5EYK6_9BACT</name>
<comment type="caution">
    <text evidence="2">The sequence shown here is derived from an EMBL/GenBank/DDBJ whole genome shotgun (WGS) entry which is preliminary data.</text>
</comment>
<keyword evidence="1" id="KW-0732">Signal</keyword>
<dbReference type="RefSeq" id="WP_320686977.1">
    <property type="nucleotide sequence ID" value="NZ_JAXBLV010000178.1"/>
</dbReference>